<evidence type="ECO:0000313" key="1">
    <source>
        <dbReference type="EMBL" id="AWM39788.1"/>
    </source>
</evidence>
<dbReference type="AlphaFoldDB" id="A0A2Z3H230"/>
<accession>A0A2Z3H230</accession>
<gene>
    <name evidence="1" type="ORF">C1280_24135</name>
</gene>
<dbReference type="EMBL" id="CP025958">
    <property type="protein sequence ID" value="AWM39788.1"/>
    <property type="molecule type" value="Genomic_DNA"/>
</dbReference>
<sequence length="109" mass="11098">MYQGATFTKTFTWTTGPDRSNQTPVDLTGYTAEMAIRSGQTVVISLTTGNSGIALGTTDGRITLNIDASDTATLTAANAEYDLLLASGGVVTPLLGGLVVIRASVTAGA</sequence>
<reference evidence="1 2" key="1">
    <citation type="submission" date="2018-01" db="EMBL/GenBank/DDBJ databases">
        <title>G. obscuriglobus.</title>
        <authorList>
            <person name="Franke J."/>
            <person name="Blomberg W."/>
            <person name="Selmecki A."/>
        </authorList>
    </citation>
    <scope>NUCLEOTIDE SEQUENCE [LARGE SCALE GENOMIC DNA]</scope>
    <source>
        <strain evidence="1 2">DSM 5831</strain>
    </source>
</reference>
<protein>
    <submittedName>
        <fullName evidence="1">Uncharacterized protein</fullName>
    </submittedName>
</protein>
<organism evidence="1 2">
    <name type="scientific">Gemmata obscuriglobus</name>
    <dbReference type="NCBI Taxonomy" id="114"/>
    <lineage>
        <taxon>Bacteria</taxon>
        <taxon>Pseudomonadati</taxon>
        <taxon>Planctomycetota</taxon>
        <taxon>Planctomycetia</taxon>
        <taxon>Gemmatales</taxon>
        <taxon>Gemmataceae</taxon>
        <taxon>Gemmata</taxon>
    </lineage>
</organism>
<name>A0A2Z3H230_9BACT</name>
<proteinExistence type="predicted"/>
<evidence type="ECO:0000313" key="2">
    <source>
        <dbReference type="Proteomes" id="UP000245802"/>
    </source>
</evidence>
<dbReference type="Proteomes" id="UP000245802">
    <property type="component" value="Chromosome"/>
</dbReference>
<dbReference type="KEGG" id="gog:C1280_24135"/>
<keyword evidence="2" id="KW-1185">Reference proteome</keyword>